<feature type="non-terminal residue" evidence="1">
    <location>
        <position position="38"/>
    </location>
</feature>
<proteinExistence type="predicted"/>
<keyword evidence="2" id="KW-1185">Reference proteome</keyword>
<dbReference type="Proteomes" id="UP000265520">
    <property type="component" value="Unassembled WGS sequence"/>
</dbReference>
<comment type="caution">
    <text evidence="1">The sequence shown here is derived from an EMBL/GenBank/DDBJ whole genome shotgun (WGS) entry which is preliminary data.</text>
</comment>
<protein>
    <submittedName>
        <fullName evidence="1">Uncharacterized protein</fullName>
    </submittedName>
</protein>
<evidence type="ECO:0000313" key="2">
    <source>
        <dbReference type="Proteomes" id="UP000265520"/>
    </source>
</evidence>
<organism evidence="1 2">
    <name type="scientific">Trifolium medium</name>
    <dbReference type="NCBI Taxonomy" id="97028"/>
    <lineage>
        <taxon>Eukaryota</taxon>
        <taxon>Viridiplantae</taxon>
        <taxon>Streptophyta</taxon>
        <taxon>Embryophyta</taxon>
        <taxon>Tracheophyta</taxon>
        <taxon>Spermatophyta</taxon>
        <taxon>Magnoliopsida</taxon>
        <taxon>eudicotyledons</taxon>
        <taxon>Gunneridae</taxon>
        <taxon>Pentapetalae</taxon>
        <taxon>rosids</taxon>
        <taxon>fabids</taxon>
        <taxon>Fabales</taxon>
        <taxon>Fabaceae</taxon>
        <taxon>Papilionoideae</taxon>
        <taxon>50 kb inversion clade</taxon>
        <taxon>NPAAA clade</taxon>
        <taxon>Hologalegina</taxon>
        <taxon>IRL clade</taxon>
        <taxon>Trifolieae</taxon>
        <taxon>Trifolium</taxon>
    </lineage>
</organism>
<dbReference type="EMBL" id="LXQA010554229">
    <property type="protein sequence ID" value="MCI58934.1"/>
    <property type="molecule type" value="Genomic_DNA"/>
</dbReference>
<name>A0A392TEB3_9FABA</name>
<sequence length="38" mass="4254">MSSHAYTYALTLKVLIPHGVCGSQPPSRQPLSHRRNHL</sequence>
<dbReference type="AlphaFoldDB" id="A0A392TEB3"/>
<reference evidence="1 2" key="1">
    <citation type="journal article" date="2018" name="Front. Plant Sci.">
        <title>Red Clover (Trifolium pratense) and Zigzag Clover (T. medium) - A Picture of Genomic Similarities and Differences.</title>
        <authorList>
            <person name="Dluhosova J."/>
            <person name="Istvanek J."/>
            <person name="Nedelnik J."/>
            <person name="Repkova J."/>
        </authorList>
    </citation>
    <scope>NUCLEOTIDE SEQUENCE [LARGE SCALE GENOMIC DNA]</scope>
    <source>
        <strain evidence="2">cv. 10/8</strain>
        <tissue evidence="1">Leaf</tissue>
    </source>
</reference>
<accession>A0A392TEB3</accession>
<evidence type="ECO:0000313" key="1">
    <source>
        <dbReference type="EMBL" id="MCI58934.1"/>
    </source>
</evidence>